<dbReference type="Proteomes" id="UP000222531">
    <property type="component" value="Unassembled WGS sequence"/>
</dbReference>
<keyword evidence="1" id="KW-0472">Membrane</keyword>
<dbReference type="EMBL" id="NHZO01000151">
    <property type="protein sequence ID" value="PHQ49960.1"/>
    <property type="molecule type" value="Genomic_DNA"/>
</dbReference>
<feature type="transmembrane region" description="Helical" evidence="1">
    <location>
        <begin position="53"/>
        <end position="72"/>
    </location>
</feature>
<evidence type="ECO:0000256" key="1">
    <source>
        <dbReference type="SAM" id="Phobius"/>
    </source>
</evidence>
<dbReference type="Pfam" id="PF03703">
    <property type="entry name" value="bPH_2"/>
    <property type="match status" value="1"/>
</dbReference>
<dbReference type="RefSeq" id="WP_099200449.1">
    <property type="nucleotide sequence ID" value="NZ_JBIRXA010000001.1"/>
</dbReference>
<dbReference type="AlphaFoldDB" id="A0A2G1XFE2"/>
<gene>
    <name evidence="3" type="ORF">BLA24_20295</name>
</gene>
<reference evidence="3 4" key="1">
    <citation type="journal article" date="2017" name="Biochemistry">
        <title>Identification of the Biosynthetic Pathway for the Antibiotic Bicyclomycin.</title>
        <authorList>
            <person name="Patteson J."/>
            <person name="Cai W."/>
            <person name="Johnson R.A."/>
            <person name="Santa Maria K."/>
            <person name="Li B."/>
        </authorList>
    </citation>
    <scope>NUCLEOTIDE SEQUENCE [LARGE SCALE GENOMIC DNA]</scope>
    <source>
        <strain evidence="3 4">ATCC 21532</strain>
    </source>
</reference>
<evidence type="ECO:0000313" key="4">
    <source>
        <dbReference type="Proteomes" id="UP000222531"/>
    </source>
</evidence>
<name>A0A2G1XFE2_STRCJ</name>
<dbReference type="InterPro" id="IPR005182">
    <property type="entry name" value="YdbS-like_PH"/>
</dbReference>
<dbReference type="PANTHER" id="PTHR34473">
    <property type="entry name" value="UPF0699 TRANSMEMBRANE PROTEIN YDBS"/>
    <property type="match status" value="1"/>
</dbReference>
<evidence type="ECO:0000259" key="2">
    <source>
        <dbReference type="Pfam" id="PF03703"/>
    </source>
</evidence>
<evidence type="ECO:0000313" key="3">
    <source>
        <dbReference type="EMBL" id="PHQ49960.1"/>
    </source>
</evidence>
<dbReference type="PANTHER" id="PTHR34473:SF3">
    <property type="entry name" value="TRANSMEMBRANE PROTEIN-RELATED"/>
    <property type="match status" value="1"/>
</dbReference>
<keyword evidence="4" id="KW-1185">Reference proteome</keyword>
<feature type="transmembrane region" description="Helical" evidence="1">
    <location>
        <begin position="20"/>
        <end position="47"/>
    </location>
</feature>
<keyword evidence="1" id="KW-0812">Transmembrane</keyword>
<comment type="caution">
    <text evidence="3">The sequence shown here is derived from an EMBL/GenBank/DDBJ whole genome shotgun (WGS) entry which is preliminary data.</text>
</comment>
<accession>A0A2G1XFE2</accession>
<organism evidence="3 4">
    <name type="scientific">Streptomyces cinnamoneus</name>
    <name type="common">Streptoverticillium cinnamoneum</name>
    <dbReference type="NCBI Taxonomy" id="53446"/>
    <lineage>
        <taxon>Bacteria</taxon>
        <taxon>Bacillati</taxon>
        <taxon>Actinomycetota</taxon>
        <taxon>Actinomycetes</taxon>
        <taxon>Kitasatosporales</taxon>
        <taxon>Streptomycetaceae</taxon>
        <taxon>Streptomyces</taxon>
        <taxon>Streptomyces cinnamoneus group</taxon>
    </lineage>
</organism>
<proteinExistence type="predicted"/>
<feature type="domain" description="YdbS-like PH" evidence="2">
    <location>
        <begin position="78"/>
        <end position="155"/>
    </location>
</feature>
<keyword evidence="1" id="KW-1133">Transmembrane helix</keyword>
<protein>
    <recommendedName>
        <fullName evidence="2">YdbS-like PH domain-containing protein</fullName>
    </recommendedName>
</protein>
<sequence>MAWTLRPPAHRVGPPARRWWTAQALLVVTGPAVLAATVLLVLSLLFFPGALPWLAPLVVVGLVVPALGYALAMPALRYRAHAWEVGESALYASSGWYRLRRRVLPLARVESVALRRGPLQRRFGLATVAVTTASSAADVRITGVSGTEARRLADRLRAAAGLPAGEAA</sequence>